<keyword evidence="8" id="KW-0809">Transit peptide</keyword>
<keyword evidence="4" id="KW-0489">Methyltransferase</keyword>
<evidence type="ECO:0000256" key="13">
    <source>
        <dbReference type="ARBA" id="ARBA00031609"/>
    </source>
</evidence>
<dbReference type="PANTHER" id="PTHR11727">
    <property type="entry name" value="DIMETHYLADENOSINE TRANSFERASE"/>
    <property type="match status" value="1"/>
</dbReference>
<comment type="subcellular location">
    <subcellularLocation>
        <location evidence="1">Mitochondrion</location>
    </subcellularLocation>
</comment>
<accession>A0AAE0TEV1</accession>
<evidence type="ECO:0000256" key="5">
    <source>
        <dbReference type="ARBA" id="ARBA00022679"/>
    </source>
</evidence>
<dbReference type="InterPro" id="IPR001737">
    <property type="entry name" value="KsgA/Erm"/>
</dbReference>
<evidence type="ECO:0000256" key="6">
    <source>
        <dbReference type="ARBA" id="ARBA00022691"/>
    </source>
</evidence>
<dbReference type="GO" id="GO:0034246">
    <property type="term" value="F:mitochondrial transcription factor activity"/>
    <property type="evidence" value="ECO:0007669"/>
    <property type="project" value="TreeGrafter"/>
</dbReference>
<keyword evidence="5" id="KW-0808">Transferase</keyword>
<keyword evidence="10" id="KW-0496">Mitochondrion</keyword>
<evidence type="ECO:0000256" key="10">
    <source>
        <dbReference type="ARBA" id="ARBA00023128"/>
    </source>
</evidence>
<sequence length="387" mass="44684">MQLNALCRFHSSFRWRILQSQILSVARFPCLGQLVLDRKYGGIYNIEDAEVAGKVMKLVQEKQINKSSILIIANQGSNLNITNAALEAGFQDIIFTEKNSEDLKVHLKMAQKFPACRVQGRTLNLFDWTCINPGNEEHLQQEMSILGQYEQKQWHDDPPLTFFGIITPGSMVGSFFLRYLVNQLMTRRSFYTKGRVDWFLFLSPTNYKFLVKGKLDHDFKNYGHMSIMVNVLYDWKVLLKLPDVSFSPPICDVKFKKEELQFGSTVIKKSEIVFVQLTPKANLFQEELLKVDEISAFCLFLVQLLAKKHHRLIPRMEELVPGCGLELIKLGYTMITMVRDIQTPEEMIHLFKAIRNIPEYQASPLETLILHDEVDDLHPDDEALEGH</sequence>
<evidence type="ECO:0000256" key="4">
    <source>
        <dbReference type="ARBA" id="ARBA00022603"/>
    </source>
</evidence>
<keyword evidence="9" id="KW-0805">Transcription regulation</keyword>
<evidence type="ECO:0000256" key="9">
    <source>
        <dbReference type="ARBA" id="ARBA00023015"/>
    </source>
</evidence>
<comment type="caution">
    <text evidence="15">The sequence shown here is derived from an EMBL/GenBank/DDBJ whole genome shotgun (WGS) entry which is preliminary data.</text>
</comment>
<proteinExistence type="predicted"/>
<name>A0AAE0TEV1_9BIVA</name>
<keyword evidence="16" id="KW-1185">Reference proteome</keyword>
<evidence type="ECO:0000256" key="8">
    <source>
        <dbReference type="ARBA" id="ARBA00022946"/>
    </source>
</evidence>
<reference evidence="15" key="3">
    <citation type="submission" date="2023-05" db="EMBL/GenBank/DDBJ databases">
        <authorList>
            <person name="Smith C.H."/>
        </authorList>
    </citation>
    <scope>NUCLEOTIDE SEQUENCE</scope>
    <source>
        <strain evidence="15">CHS0354</strain>
        <tissue evidence="15">Mantle</tissue>
    </source>
</reference>
<evidence type="ECO:0000256" key="12">
    <source>
        <dbReference type="ARBA" id="ARBA00029708"/>
    </source>
</evidence>
<protein>
    <recommendedName>
        <fullName evidence="2">Dimethyladenosine transferase 2, mitochondrial</fullName>
    </recommendedName>
    <alternativeName>
        <fullName evidence="12">Mitochondrial 12S rRNA dimethylase 2</fullName>
    </alternativeName>
    <alternativeName>
        <fullName evidence="13">Mitochondrial transcription factor B2</fullName>
    </alternativeName>
    <alternativeName>
        <fullName evidence="14">S-adenosylmethionine-6-N', N'-adenosyl(rRNA) dimethyltransferase 2</fullName>
    </alternativeName>
</protein>
<gene>
    <name evidence="15" type="ORF">CHS0354_042611</name>
</gene>
<dbReference type="InterPro" id="IPR029063">
    <property type="entry name" value="SAM-dependent_MTases_sf"/>
</dbReference>
<evidence type="ECO:0000313" key="15">
    <source>
        <dbReference type="EMBL" id="KAK3608613.1"/>
    </source>
</evidence>
<keyword evidence="7" id="KW-0694">RNA-binding</keyword>
<keyword evidence="11" id="KW-0804">Transcription</keyword>
<keyword evidence="3" id="KW-0698">rRNA processing</keyword>
<dbReference type="GO" id="GO:0000179">
    <property type="term" value="F:rRNA (adenine-N6,N6-)-dimethyltransferase activity"/>
    <property type="evidence" value="ECO:0007669"/>
    <property type="project" value="TreeGrafter"/>
</dbReference>
<dbReference type="EMBL" id="JAEAOA010002356">
    <property type="protein sequence ID" value="KAK3608613.1"/>
    <property type="molecule type" value="Genomic_DNA"/>
</dbReference>
<dbReference type="PIRSF" id="PIRSF027833">
    <property type="entry name" value="MtTFB2"/>
    <property type="match status" value="1"/>
</dbReference>
<evidence type="ECO:0000256" key="7">
    <source>
        <dbReference type="ARBA" id="ARBA00022884"/>
    </source>
</evidence>
<organism evidence="15 16">
    <name type="scientific">Potamilus streckersoni</name>
    <dbReference type="NCBI Taxonomy" id="2493646"/>
    <lineage>
        <taxon>Eukaryota</taxon>
        <taxon>Metazoa</taxon>
        <taxon>Spiralia</taxon>
        <taxon>Lophotrochozoa</taxon>
        <taxon>Mollusca</taxon>
        <taxon>Bivalvia</taxon>
        <taxon>Autobranchia</taxon>
        <taxon>Heteroconchia</taxon>
        <taxon>Palaeoheterodonta</taxon>
        <taxon>Unionida</taxon>
        <taxon>Unionoidea</taxon>
        <taxon>Unionidae</taxon>
        <taxon>Ambleminae</taxon>
        <taxon>Lampsilini</taxon>
        <taxon>Potamilus</taxon>
    </lineage>
</organism>
<reference evidence="15" key="1">
    <citation type="journal article" date="2021" name="Genome Biol. Evol.">
        <title>A High-Quality Reference Genome for a Parasitic Bivalve with Doubly Uniparental Inheritance (Bivalvia: Unionida).</title>
        <authorList>
            <person name="Smith C.H."/>
        </authorList>
    </citation>
    <scope>NUCLEOTIDE SEQUENCE</scope>
    <source>
        <strain evidence="15">CHS0354</strain>
    </source>
</reference>
<evidence type="ECO:0000256" key="3">
    <source>
        <dbReference type="ARBA" id="ARBA00022552"/>
    </source>
</evidence>
<dbReference type="Gene3D" id="3.40.50.150">
    <property type="entry name" value="Vaccinia Virus protein VP39"/>
    <property type="match status" value="1"/>
</dbReference>
<evidence type="ECO:0000256" key="2">
    <source>
        <dbReference type="ARBA" id="ARBA00018369"/>
    </source>
</evidence>
<evidence type="ECO:0000256" key="14">
    <source>
        <dbReference type="ARBA" id="ARBA00032796"/>
    </source>
</evidence>
<reference evidence="15" key="2">
    <citation type="journal article" date="2021" name="Genome Biol. Evol.">
        <title>Developing a high-quality reference genome for a parasitic bivalve with doubly uniparental inheritance (Bivalvia: Unionida).</title>
        <authorList>
            <person name="Smith C.H."/>
        </authorList>
    </citation>
    <scope>NUCLEOTIDE SEQUENCE</scope>
    <source>
        <strain evidence="15">CHS0354</strain>
        <tissue evidence="15">Mantle</tissue>
    </source>
</reference>
<dbReference type="GO" id="GO:0006391">
    <property type="term" value="P:transcription initiation at mitochondrial promoter"/>
    <property type="evidence" value="ECO:0007669"/>
    <property type="project" value="TreeGrafter"/>
</dbReference>
<dbReference type="PANTHER" id="PTHR11727:SF13">
    <property type="entry name" value="DIMETHYLADENOSINE TRANSFERASE 2, MITOCHONDRIAL"/>
    <property type="match status" value="1"/>
</dbReference>
<dbReference type="GO" id="GO:0003723">
    <property type="term" value="F:RNA binding"/>
    <property type="evidence" value="ECO:0007669"/>
    <property type="project" value="UniProtKB-KW"/>
</dbReference>
<dbReference type="Proteomes" id="UP001195483">
    <property type="component" value="Unassembled WGS sequence"/>
</dbReference>
<evidence type="ECO:0000256" key="1">
    <source>
        <dbReference type="ARBA" id="ARBA00004173"/>
    </source>
</evidence>
<dbReference type="AlphaFoldDB" id="A0AAE0TEV1"/>
<keyword evidence="6" id="KW-0949">S-adenosyl-L-methionine</keyword>
<evidence type="ECO:0000313" key="16">
    <source>
        <dbReference type="Proteomes" id="UP001195483"/>
    </source>
</evidence>
<evidence type="ECO:0000256" key="11">
    <source>
        <dbReference type="ARBA" id="ARBA00023163"/>
    </source>
</evidence>
<dbReference type="GO" id="GO:0005759">
    <property type="term" value="C:mitochondrial matrix"/>
    <property type="evidence" value="ECO:0007669"/>
    <property type="project" value="TreeGrafter"/>
</dbReference>